<gene>
    <name evidence="1" type="ORF">LEP1GSC060_1954</name>
</gene>
<comment type="caution">
    <text evidence="1">The sequence shown here is derived from an EMBL/GenBank/DDBJ whole genome shotgun (WGS) entry which is preliminary data.</text>
</comment>
<name>N1WL25_9LEPT</name>
<dbReference type="AlphaFoldDB" id="N1WL25"/>
<dbReference type="EMBL" id="AOHC02000049">
    <property type="protein sequence ID" value="EMY76483.1"/>
    <property type="molecule type" value="Genomic_DNA"/>
</dbReference>
<accession>N1WL25</accession>
<dbReference type="Proteomes" id="UP000012313">
    <property type="component" value="Unassembled WGS sequence"/>
</dbReference>
<organism evidence="1 2">
    <name type="scientific">Leptospira weilii serovar Ranarum str. ICFT</name>
    <dbReference type="NCBI Taxonomy" id="1218598"/>
    <lineage>
        <taxon>Bacteria</taxon>
        <taxon>Pseudomonadati</taxon>
        <taxon>Spirochaetota</taxon>
        <taxon>Spirochaetia</taxon>
        <taxon>Leptospirales</taxon>
        <taxon>Leptospiraceae</taxon>
        <taxon>Leptospira</taxon>
    </lineage>
</organism>
<evidence type="ECO:0000313" key="2">
    <source>
        <dbReference type="Proteomes" id="UP000012313"/>
    </source>
</evidence>
<sequence length="76" mass="9306">MIPALIFPFEKRWIGLDRIWDLIFKLDPSNRKHYTQVIYNLNNIFSVKSKTFCNSAFVELFEPIFYFKNMINRRKK</sequence>
<proteinExistence type="predicted"/>
<reference evidence="1" key="1">
    <citation type="submission" date="2013-03" db="EMBL/GenBank/DDBJ databases">
        <authorList>
            <person name="Harkins D.M."/>
            <person name="Durkin A.S."/>
            <person name="Brinkac L.M."/>
            <person name="Haft D.H."/>
            <person name="Selengut J.D."/>
            <person name="Sanka R."/>
            <person name="DePew J."/>
            <person name="Purushe J."/>
            <person name="Hartskeerl R.A."/>
            <person name="Ahmed A."/>
            <person name="van der Linden H."/>
            <person name="Goris M.G.A."/>
            <person name="Vinetz J.M."/>
            <person name="Sutton G.G."/>
            <person name="Nierman W.C."/>
            <person name="Fouts D.E."/>
        </authorList>
    </citation>
    <scope>NUCLEOTIDE SEQUENCE [LARGE SCALE GENOMIC DNA]</scope>
    <source>
        <strain evidence="1">ICFT</strain>
    </source>
</reference>
<evidence type="ECO:0000313" key="1">
    <source>
        <dbReference type="EMBL" id="EMY76483.1"/>
    </source>
</evidence>
<protein>
    <submittedName>
        <fullName evidence="1">Uncharacterized protein</fullName>
    </submittedName>
</protein>
<keyword evidence="2" id="KW-1185">Reference proteome</keyword>